<organism evidence="3 4">
    <name type="scientific">Pseudomonas anguilliseptica</name>
    <dbReference type="NCBI Taxonomy" id="53406"/>
    <lineage>
        <taxon>Bacteria</taxon>
        <taxon>Pseudomonadati</taxon>
        <taxon>Pseudomonadota</taxon>
        <taxon>Gammaproteobacteria</taxon>
        <taxon>Pseudomonadales</taxon>
        <taxon>Pseudomonadaceae</taxon>
        <taxon>Pseudomonas</taxon>
    </lineage>
</organism>
<evidence type="ECO:0000256" key="2">
    <source>
        <dbReference type="SAM" id="SignalP"/>
    </source>
</evidence>
<proteinExistence type="predicted"/>
<keyword evidence="2" id="KW-0732">Signal</keyword>
<accession>A0A1H4NZR5</accession>
<evidence type="ECO:0000313" key="4">
    <source>
        <dbReference type="Proteomes" id="UP000242849"/>
    </source>
</evidence>
<reference evidence="4" key="1">
    <citation type="submission" date="2016-10" db="EMBL/GenBank/DDBJ databases">
        <authorList>
            <person name="Varghese N."/>
            <person name="Submissions S."/>
        </authorList>
    </citation>
    <scope>NUCLEOTIDE SEQUENCE [LARGE SCALE GENOMIC DNA]</scope>
    <source>
        <strain evidence="4">DSM 12111</strain>
    </source>
</reference>
<evidence type="ECO:0000313" key="3">
    <source>
        <dbReference type="EMBL" id="SEC00172.1"/>
    </source>
</evidence>
<feature type="signal peptide" evidence="2">
    <location>
        <begin position="1"/>
        <end position="25"/>
    </location>
</feature>
<dbReference type="EMBL" id="FNSC01000001">
    <property type="protein sequence ID" value="SEC00172.1"/>
    <property type="molecule type" value="Genomic_DNA"/>
</dbReference>
<name>A0A1H4NZR5_PSEAG</name>
<evidence type="ECO:0000256" key="1">
    <source>
        <dbReference type="SAM" id="MobiDB-lite"/>
    </source>
</evidence>
<dbReference type="STRING" id="53406.SAMN05421553_0157"/>
<sequence length="98" mass="9542">MNHLNTVVASLGAVLLSSAALSVQAASNPFAAQELSSGYSLAAVEKTAEGSCGEGKCGGEMKKAEGEGKCGEGKCGGEAKADGEGKCGEGKCGADKAE</sequence>
<dbReference type="RefSeq" id="WP_090375470.1">
    <property type="nucleotide sequence ID" value="NZ_CP156749.1"/>
</dbReference>
<feature type="region of interest" description="Disordered" evidence="1">
    <location>
        <begin position="77"/>
        <end position="98"/>
    </location>
</feature>
<dbReference type="AlphaFoldDB" id="A0A1H4NZR5"/>
<keyword evidence="4" id="KW-1185">Reference proteome</keyword>
<protein>
    <submittedName>
        <fullName evidence="3">Uncharacterized low-complexity protein</fullName>
    </submittedName>
</protein>
<dbReference type="Proteomes" id="UP000242849">
    <property type="component" value="Unassembled WGS sequence"/>
</dbReference>
<gene>
    <name evidence="3" type="ORF">SAMN05421553_0157</name>
</gene>
<feature type="chain" id="PRO_5017371464" evidence="2">
    <location>
        <begin position="26"/>
        <end position="98"/>
    </location>
</feature>